<evidence type="ECO:0000256" key="5">
    <source>
        <dbReference type="SAM" id="MobiDB-lite"/>
    </source>
</evidence>
<dbReference type="SMART" id="SM00291">
    <property type="entry name" value="ZnF_ZZ"/>
    <property type="match status" value="1"/>
</dbReference>
<dbReference type="CDD" id="cd02249">
    <property type="entry name" value="ZZ"/>
    <property type="match status" value="1"/>
</dbReference>
<evidence type="ECO:0000256" key="1">
    <source>
        <dbReference type="ARBA" id="ARBA00022723"/>
    </source>
</evidence>
<evidence type="ECO:0000256" key="3">
    <source>
        <dbReference type="ARBA" id="ARBA00022833"/>
    </source>
</evidence>
<evidence type="ECO:0000256" key="4">
    <source>
        <dbReference type="SAM" id="Coils"/>
    </source>
</evidence>
<evidence type="ECO:0000313" key="8">
    <source>
        <dbReference type="Proteomes" id="UP000184304"/>
    </source>
</evidence>
<evidence type="ECO:0000259" key="6">
    <source>
        <dbReference type="PROSITE" id="PS51184"/>
    </source>
</evidence>
<reference evidence="8" key="1">
    <citation type="journal article" date="2017" name="Genome Biol.">
        <title>Comparative genomics reveals high biological diversity and specific adaptations in the industrially and medically important fungal genus Aspergillus.</title>
        <authorList>
            <person name="de Vries R.P."/>
            <person name="Riley R."/>
            <person name="Wiebenga A."/>
            <person name="Aguilar-Osorio G."/>
            <person name="Amillis S."/>
            <person name="Uchima C.A."/>
            <person name="Anderluh G."/>
            <person name="Asadollahi M."/>
            <person name="Askin M."/>
            <person name="Barry K."/>
            <person name="Battaglia E."/>
            <person name="Bayram O."/>
            <person name="Benocci T."/>
            <person name="Braus-Stromeyer S.A."/>
            <person name="Caldana C."/>
            <person name="Canovas D."/>
            <person name="Cerqueira G.C."/>
            <person name="Chen F."/>
            <person name="Chen W."/>
            <person name="Choi C."/>
            <person name="Clum A."/>
            <person name="Dos Santos R.A."/>
            <person name="Damasio A.R."/>
            <person name="Diallinas G."/>
            <person name="Emri T."/>
            <person name="Fekete E."/>
            <person name="Flipphi M."/>
            <person name="Freyberg S."/>
            <person name="Gallo A."/>
            <person name="Gournas C."/>
            <person name="Habgood R."/>
            <person name="Hainaut M."/>
            <person name="Harispe M.L."/>
            <person name="Henrissat B."/>
            <person name="Hilden K.S."/>
            <person name="Hope R."/>
            <person name="Hossain A."/>
            <person name="Karabika E."/>
            <person name="Karaffa L."/>
            <person name="Karanyi Z."/>
            <person name="Krasevec N."/>
            <person name="Kuo A."/>
            <person name="Kusch H."/>
            <person name="LaButti K."/>
            <person name="Lagendijk E.L."/>
            <person name="Lapidus A."/>
            <person name="Levasseur A."/>
            <person name="Lindquist E."/>
            <person name="Lipzen A."/>
            <person name="Logrieco A.F."/>
            <person name="MacCabe A."/>
            <person name="Maekelae M.R."/>
            <person name="Malavazi I."/>
            <person name="Melin P."/>
            <person name="Meyer V."/>
            <person name="Mielnichuk N."/>
            <person name="Miskei M."/>
            <person name="Molnar A.P."/>
            <person name="Mule G."/>
            <person name="Ngan C.Y."/>
            <person name="Orejas M."/>
            <person name="Orosz E."/>
            <person name="Ouedraogo J.P."/>
            <person name="Overkamp K.M."/>
            <person name="Park H.-S."/>
            <person name="Perrone G."/>
            <person name="Piumi F."/>
            <person name="Punt P.J."/>
            <person name="Ram A.F."/>
            <person name="Ramon A."/>
            <person name="Rauscher S."/>
            <person name="Record E."/>
            <person name="Riano-Pachon D.M."/>
            <person name="Robert V."/>
            <person name="Roehrig J."/>
            <person name="Ruller R."/>
            <person name="Salamov A."/>
            <person name="Salih N.S."/>
            <person name="Samson R.A."/>
            <person name="Sandor E."/>
            <person name="Sanguinetti M."/>
            <person name="Schuetze T."/>
            <person name="Sepcic K."/>
            <person name="Shelest E."/>
            <person name="Sherlock G."/>
            <person name="Sophianopoulou V."/>
            <person name="Squina F.M."/>
            <person name="Sun H."/>
            <person name="Susca A."/>
            <person name="Todd R.B."/>
            <person name="Tsang A."/>
            <person name="Unkles S.E."/>
            <person name="van de Wiele N."/>
            <person name="van Rossen-Uffink D."/>
            <person name="Oliveira J.V."/>
            <person name="Vesth T.C."/>
            <person name="Visser J."/>
            <person name="Yu J.-H."/>
            <person name="Zhou M."/>
            <person name="Andersen M.R."/>
            <person name="Archer D.B."/>
            <person name="Baker S.E."/>
            <person name="Benoit I."/>
            <person name="Brakhage A.A."/>
            <person name="Braus G.H."/>
            <person name="Fischer R."/>
            <person name="Frisvad J.C."/>
            <person name="Goldman G.H."/>
            <person name="Houbraken J."/>
            <person name="Oakley B."/>
            <person name="Pocsi I."/>
            <person name="Scazzocchio C."/>
            <person name="Seiboth B."/>
            <person name="vanKuyk P.A."/>
            <person name="Wortman J."/>
            <person name="Dyer P.S."/>
            <person name="Grigoriev I.V."/>
        </authorList>
    </citation>
    <scope>NUCLEOTIDE SEQUENCE [LARGE SCALE GENOMIC DNA]</scope>
    <source>
        <strain evidence="8">CBS 134.48</strain>
    </source>
</reference>
<dbReference type="SUPFAM" id="SSF57850">
    <property type="entry name" value="RING/U-box"/>
    <property type="match status" value="1"/>
</dbReference>
<dbReference type="SUPFAM" id="SSF51197">
    <property type="entry name" value="Clavaminate synthase-like"/>
    <property type="match status" value="1"/>
</dbReference>
<organism evidence="7 8">
    <name type="scientific">Aspergillus tubingensis (strain CBS 134.48)</name>
    <dbReference type="NCBI Taxonomy" id="767770"/>
    <lineage>
        <taxon>Eukaryota</taxon>
        <taxon>Fungi</taxon>
        <taxon>Dikarya</taxon>
        <taxon>Ascomycota</taxon>
        <taxon>Pezizomycotina</taxon>
        <taxon>Eurotiomycetes</taxon>
        <taxon>Eurotiomycetidae</taxon>
        <taxon>Eurotiales</taxon>
        <taxon>Aspergillaceae</taxon>
        <taxon>Aspergillus</taxon>
        <taxon>Aspergillus subgen. Circumdati</taxon>
    </lineage>
</organism>
<dbReference type="EMBL" id="KV878198">
    <property type="protein sequence ID" value="OJI85283.1"/>
    <property type="molecule type" value="Genomic_DNA"/>
</dbReference>
<dbReference type="PROSITE" id="PS01357">
    <property type="entry name" value="ZF_ZZ_1"/>
    <property type="match status" value="1"/>
</dbReference>
<feature type="domain" description="JmjC" evidence="6">
    <location>
        <begin position="129"/>
        <end position="288"/>
    </location>
</feature>
<dbReference type="Gene3D" id="3.30.60.90">
    <property type="match status" value="1"/>
</dbReference>
<keyword evidence="8" id="KW-1185">Reference proteome</keyword>
<dbReference type="VEuPathDB" id="FungiDB:ASPTUDRAFT_54931"/>
<feature type="coiled-coil region" evidence="4">
    <location>
        <begin position="610"/>
        <end position="656"/>
    </location>
</feature>
<keyword evidence="2" id="KW-0863">Zinc-finger</keyword>
<dbReference type="OrthoDB" id="298344at2759"/>
<dbReference type="Pfam" id="PF00569">
    <property type="entry name" value="ZZ"/>
    <property type="match status" value="1"/>
</dbReference>
<dbReference type="Proteomes" id="UP000184304">
    <property type="component" value="Unassembled WGS sequence"/>
</dbReference>
<keyword evidence="1" id="KW-0479">Metal-binding</keyword>
<dbReference type="OMA" id="MGFTDNV"/>
<feature type="compositionally biased region" description="Polar residues" evidence="5">
    <location>
        <begin position="597"/>
        <end position="610"/>
    </location>
</feature>
<keyword evidence="3" id="KW-0862">Zinc</keyword>
<dbReference type="PROSITE" id="PS51184">
    <property type="entry name" value="JMJC"/>
    <property type="match status" value="1"/>
</dbReference>
<dbReference type="AlphaFoldDB" id="A0A1L9N7I4"/>
<evidence type="ECO:0000256" key="2">
    <source>
        <dbReference type="ARBA" id="ARBA00022771"/>
    </source>
</evidence>
<evidence type="ECO:0000313" key="7">
    <source>
        <dbReference type="EMBL" id="OJI85283.1"/>
    </source>
</evidence>
<dbReference type="InterPro" id="IPR043145">
    <property type="entry name" value="Znf_ZZ_sf"/>
</dbReference>
<dbReference type="GO" id="GO:0008270">
    <property type="term" value="F:zinc ion binding"/>
    <property type="evidence" value="ECO:0007669"/>
    <property type="project" value="UniProtKB-KW"/>
</dbReference>
<gene>
    <name evidence="7" type="ORF">ASPTUDRAFT_54931</name>
</gene>
<proteinExistence type="predicted"/>
<dbReference type="InterPro" id="IPR000433">
    <property type="entry name" value="Znf_ZZ"/>
</dbReference>
<dbReference type="Gene3D" id="2.60.120.650">
    <property type="entry name" value="Cupin"/>
    <property type="match status" value="1"/>
</dbReference>
<sequence>MEFLQQAPPSVQDLLRAGEPFIPFSEYSVQDINHLSEDETTKWVETKLRDGKPFVIRGFSRLKEWDRSVLNNERLGSLSSSAAIPVRNCHTGRDAKMRLQDLLSQTEYARTGNVRELQASLYAKDLQCPQEWIKALDAFLPSAMRHLGSLDLFRTLPKEIAPEVLMASGFHRCFSGTIALNLLVESEGAGPGSICFGTDKHSQAVYDTYMERLGKSPHTDWTDVSTTQLKSANFPIYITHQQPGDLVIFPSATAHQIWNISPMVTKVVWNVMHSSSLVSFFDYIQPFYQRYCHADTGRVPLIPLHALIRGSLGTEDEALLLDVFLKLLDDEAIETDSVPPMKTVDTQGAVVECNFCGLTIWNRHLHCEQCGDFDLCLTCFISGRSCKHVADYTWAELIPRAYCMEVIQSTRNRLRDRLLSRIKHPKQKSLGALAAAAADARKQPMMPVRSRIKSIDPRGRIMGFTDNVFDQKRGKRASMATHSASLPPEVPSRVHKRPRTQVSDEEAELPRQQEEYSTFTNRGMIQPQSTEDTIHSAARPYVMSSRSIGPKGQLRISDLVEEHSPAEAEPSFQAPFRHASPLLSLTPGDGAFRRPTNEPSVPATTDEASISSLERKLEELRRYADELLDLSLVDSHAKVQEKISQLQGQIEERKRRKAEALFDSLDRDFPELATVAREEARRRGL</sequence>
<keyword evidence="4" id="KW-0175">Coiled coil</keyword>
<feature type="region of interest" description="Disordered" evidence="5">
    <location>
        <begin position="562"/>
        <end position="610"/>
    </location>
</feature>
<feature type="region of interest" description="Disordered" evidence="5">
    <location>
        <begin position="473"/>
        <end position="513"/>
    </location>
</feature>
<name>A0A1L9N7I4_ASPTC</name>
<protein>
    <recommendedName>
        <fullName evidence="6">JmjC domain-containing protein</fullName>
    </recommendedName>
</protein>
<accession>A0A1L9N7I4</accession>
<dbReference type="InterPro" id="IPR003347">
    <property type="entry name" value="JmjC_dom"/>
</dbReference>